<dbReference type="InterPro" id="IPR050600">
    <property type="entry name" value="SETD3_SETD6_MTase"/>
</dbReference>
<name>A0A9D4ULB4_ADICA</name>
<sequence length="515" mass="57448">MVSRAISPCNGASCSSAVSSSTTHLTLQKAAPSRLRCRQRQCLLSSAAVFPGANLVVASRRRPFLIRANLNWSSDAQTEGQLQDLTSWLKQQGLPDQVVELKQSGTGGIGCFSTRPLQAGECAIKIPENFTVTCADVANHPVISQLATGRPDIIGLALWLMYEKSLGEKSVWYPYVKTFPSTTLSPITWSKSEQETLLKGTSVAEEVNQRCLFLEDEFSEIMETSQSKLMDLPQSYFTVDAFKNAFAVILSRAIYLPSAELYALVPIADAVNVTGKCEASFEYSSEYQAVVLRVDKGYTLGQQVFASYGQNRPNSDLLISYGFVDENNNSDFIEVEVELVNGDPLRTLKSQILQMANFQDGQSFPLYLDRFPTQLLSYMRLARLQDAVEFAKIVFDRDIIVSEANEYEVLTLLLTDCRNRLSSFEESLDDNIRLLNRKDISEKERVAAKLRVCEQRILSNTMSALRNRLAPIRGVPTKGGAMKDRHSDIKEMFGVMEDVASAPRKFMSNFMKGKE</sequence>
<evidence type="ECO:0000256" key="1">
    <source>
        <dbReference type="ARBA" id="ARBA00022603"/>
    </source>
</evidence>
<evidence type="ECO:0000259" key="4">
    <source>
        <dbReference type="Pfam" id="PF09273"/>
    </source>
</evidence>
<comment type="caution">
    <text evidence="5">The sequence shown here is derived from an EMBL/GenBank/DDBJ whole genome shotgun (WGS) entry which is preliminary data.</text>
</comment>
<keyword evidence="3" id="KW-0949">S-adenosyl-L-methionine</keyword>
<evidence type="ECO:0000256" key="3">
    <source>
        <dbReference type="ARBA" id="ARBA00022691"/>
    </source>
</evidence>
<dbReference type="Gene3D" id="3.90.1410.10">
    <property type="entry name" value="set domain protein methyltransferase, domain 1"/>
    <property type="match status" value="1"/>
</dbReference>
<dbReference type="Gene3D" id="3.90.1420.10">
    <property type="entry name" value="Rubisco LSMT, substrate-binding domain"/>
    <property type="match status" value="1"/>
</dbReference>
<dbReference type="InterPro" id="IPR046341">
    <property type="entry name" value="SET_dom_sf"/>
</dbReference>
<dbReference type="PANTHER" id="PTHR13271:SF93">
    <property type="entry name" value="SET DOMAIN-CONTAINING PROTEIN"/>
    <property type="match status" value="1"/>
</dbReference>
<dbReference type="SUPFAM" id="SSF82199">
    <property type="entry name" value="SET domain"/>
    <property type="match status" value="1"/>
</dbReference>
<dbReference type="AlphaFoldDB" id="A0A9D4ULB4"/>
<feature type="domain" description="Rubisco LSMT substrate-binding" evidence="4">
    <location>
        <begin position="342"/>
        <end position="458"/>
    </location>
</feature>
<evidence type="ECO:0000256" key="2">
    <source>
        <dbReference type="ARBA" id="ARBA00022679"/>
    </source>
</evidence>
<reference evidence="5" key="1">
    <citation type="submission" date="2021-01" db="EMBL/GenBank/DDBJ databases">
        <title>Adiantum capillus-veneris genome.</title>
        <authorList>
            <person name="Fang Y."/>
            <person name="Liao Q."/>
        </authorList>
    </citation>
    <scope>NUCLEOTIDE SEQUENCE</scope>
    <source>
        <strain evidence="5">H3</strain>
        <tissue evidence="5">Leaf</tissue>
    </source>
</reference>
<dbReference type="Pfam" id="PF09273">
    <property type="entry name" value="Rubis-subs-bind"/>
    <property type="match status" value="1"/>
</dbReference>
<evidence type="ECO:0000313" key="6">
    <source>
        <dbReference type="Proteomes" id="UP000886520"/>
    </source>
</evidence>
<dbReference type="GO" id="GO:0016279">
    <property type="term" value="F:protein-lysine N-methyltransferase activity"/>
    <property type="evidence" value="ECO:0007669"/>
    <property type="project" value="TreeGrafter"/>
</dbReference>
<dbReference type="OrthoDB" id="341421at2759"/>
<dbReference type="SUPFAM" id="SSF81822">
    <property type="entry name" value="RuBisCo LSMT C-terminal, substrate-binding domain"/>
    <property type="match status" value="1"/>
</dbReference>
<gene>
    <name evidence="5" type="ORF">GOP47_0015827</name>
</gene>
<accession>A0A9D4ULB4</accession>
<keyword evidence="6" id="KW-1185">Reference proteome</keyword>
<organism evidence="5 6">
    <name type="scientific">Adiantum capillus-veneris</name>
    <name type="common">Maidenhair fern</name>
    <dbReference type="NCBI Taxonomy" id="13818"/>
    <lineage>
        <taxon>Eukaryota</taxon>
        <taxon>Viridiplantae</taxon>
        <taxon>Streptophyta</taxon>
        <taxon>Embryophyta</taxon>
        <taxon>Tracheophyta</taxon>
        <taxon>Polypodiopsida</taxon>
        <taxon>Polypodiidae</taxon>
        <taxon>Polypodiales</taxon>
        <taxon>Pteridineae</taxon>
        <taxon>Pteridaceae</taxon>
        <taxon>Vittarioideae</taxon>
        <taxon>Adiantum</taxon>
    </lineage>
</organism>
<protein>
    <recommendedName>
        <fullName evidence="4">Rubisco LSMT substrate-binding domain-containing protein</fullName>
    </recommendedName>
</protein>
<evidence type="ECO:0000313" key="5">
    <source>
        <dbReference type="EMBL" id="KAI5069526.1"/>
    </source>
</evidence>
<proteinExistence type="predicted"/>
<dbReference type="PANTHER" id="PTHR13271">
    <property type="entry name" value="UNCHARACTERIZED PUTATIVE METHYLTRANSFERASE"/>
    <property type="match status" value="1"/>
</dbReference>
<keyword evidence="2" id="KW-0808">Transferase</keyword>
<dbReference type="InterPro" id="IPR036464">
    <property type="entry name" value="Rubisco_LSMT_subst-bd_sf"/>
</dbReference>
<dbReference type="InterPro" id="IPR015353">
    <property type="entry name" value="Rubisco_LSMT_subst-bd"/>
</dbReference>
<dbReference type="Proteomes" id="UP000886520">
    <property type="component" value="Chromosome 15"/>
</dbReference>
<keyword evidence="1" id="KW-0489">Methyltransferase</keyword>
<dbReference type="GO" id="GO:0032259">
    <property type="term" value="P:methylation"/>
    <property type="evidence" value="ECO:0007669"/>
    <property type="project" value="UniProtKB-KW"/>
</dbReference>
<dbReference type="EMBL" id="JABFUD020000015">
    <property type="protein sequence ID" value="KAI5069526.1"/>
    <property type="molecule type" value="Genomic_DNA"/>
</dbReference>